<dbReference type="PANTHER" id="PTHR31066:SF45">
    <property type="entry name" value="PB1 DOMAIN-CONTAINING PROTEIN"/>
    <property type="match status" value="1"/>
</dbReference>
<evidence type="ECO:0000259" key="1">
    <source>
        <dbReference type="SMART" id="SM00666"/>
    </source>
</evidence>
<evidence type="ECO:0000313" key="3">
    <source>
        <dbReference type="Proteomes" id="UP000823388"/>
    </source>
</evidence>
<dbReference type="AlphaFoldDB" id="A0A8T0NI51"/>
<dbReference type="InterPro" id="IPR000270">
    <property type="entry name" value="PB1_dom"/>
</dbReference>
<sequence>MAAAAAAGGLDARMKLLCSHGGQLVPRGGGPDGSLRYVGGETRVLVVPRAATFRDLAARAAEVAGGAEVRAIRHRLADDEGLEDVLVSVTCDEELAHMRDEYDRLRAARPGARFRVFVVTTTAAASGSGAGVVYQQRATARLPPLAPAMRRVQSERAQLHRRLASPPAPVRRVRSAQEFAGDMDIHGQQPFRHHRHQQCCCSCRQRRDLCAPTPMPARPMNAAVAYMHKKATAAPSMPAAKAAGRVVFTDAAREKARSREAQAAMEERRAI</sequence>
<dbReference type="Pfam" id="PF00564">
    <property type="entry name" value="PB1"/>
    <property type="match status" value="1"/>
</dbReference>
<gene>
    <name evidence="2" type="ORF">PVAP13_9KG042700</name>
</gene>
<proteinExistence type="predicted"/>
<protein>
    <recommendedName>
        <fullName evidence="1">PB1 domain-containing protein</fullName>
    </recommendedName>
</protein>
<accession>A0A8T0NI51</accession>
<keyword evidence="3" id="KW-1185">Reference proteome</keyword>
<name>A0A8T0NI51_PANVG</name>
<evidence type="ECO:0000313" key="2">
    <source>
        <dbReference type="EMBL" id="KAG2546756.1"/>
    </source>
</evidence>
<reference evidence="2" key="1">
    <citation type="submission" date="2020-05" db="EMBL/GenBank/DDBJ databases">
        <title>WGS assembly of Panicum virgatum.</title>
        <authorList>
            <person name="Lovell J.T."/>
            <person name="Jenkins J."/>
            <person name="Shu S."/>
            <person name="Juenger T.E."/>
            <person name="Schmutz J."/>
        </authorList>
    </citation>
    <scope>NUCLEOTIDE SEQUENCE</scope>
    <source>
        <strain evidence="2">AP13</strain>
    </source>
</reference>
<dbReference type="SMART" id="SM00666">
    <property type="entry name" value="PB1"/>
    <property type="match status" value="1"/>
</dbReference>
<dbReference type="EMBL" id="CM029053">
    <property type="protein sequence ID" value="KAG2546756.1"/>
    <property type="molecule type" value="Genomic_DNA"/>
</dbReference>
<dbReference type="CDD" id="cd06410">
    <property type="entry name" value="PB1_UP2"/>
    <property type="match status" value="1"/>
</dbReference>
<dbReference type="InterPro" id="IPR053198">
    <property type="entry name" value="Gynoecium_Dev_Regulator"/>
</dbReference>
<comment type="caution">
    <text evidence="2">The sequence shown here is derived from an EMBL/GenBank/DDBJ whole genome shotgun (WGS) entry which is preliminary data.</text>
</comment>
<dbReference type="SUPFAM" id="SSF54277">
    <property type="entry name" value="CAD &amp; PB1 domains"/>
    <property type="match status" value="1"/>
</dbReference>
<organism evidence="2 3">
    <name type="scientific">Panicum virgatum</name>
    <name type="common">Blackwell switchgrass</name>
    <dbReference type="NCBI Taxonomy" id="38727"/>
    <lineage>
        <taxon>Eukaryota</taxon>
        <taxon>Viridiplantae</taxon>
        <taxon>Streptophyta</taxon>
        <taxon>Embryophyta</taxon>
        <taxon>Tracheophyta</taxon>
        <taxon>Spermatophyta</taxon>
        <taxon>Magnoliopsida</taxon>
        <taxon>Liliopsida</taxon>
        <taxon>Poales</taxon>
        <taxon>Poaceae</taxon>
        <taxon>PACMAD clade</taxon>
        <taxon>Panicoideae</taxon>
        <taxon>Panicodae</taxon>
        <taxon>Paniceae</taxon>
        <taxon>Panicinae</taxon>
        <taxon>Panicum</taxon>
        <taxon>Panicum sect. Hiantes</taxon>
    </lineage>
</organism>
<dbReference type="Proteomes" id="UP000823388">
    <property type="component" value="Chromosome 9K"/>
</dbReference>
<feature type="domain" description="PB1" evidence="1">
    <location>
        <begin position="30"/>
        <end position="121"/>
    </location>
</feature>
<dbReference type="PANTHER" id="PTHR31066">
    <property type="entry name" value="OS05G0427100 PROTEIN-RELATED"/>
    <property type="match status" value="1"/>
</dbReference>